<dbReference type="PROSITE" id="PS51462">
    <property type="entry name" value="NUDIX"/>
    <property type="match status" value="1"/>
</dbReference>
<dbReference type="GeneID" id="63806937"/>
<feature type="domain" description="Nudix hydrolase" evidence="2">
    <location>
        <begin position="3"/>
        <end position="138"/>
    </location>
</feature>
<proteinExistence type="predicted"/>
<dbReference type="SUPFAM" id="SSF55811">
    <property type="entry name" value="Nudix"/>
    <property type="match status" value="1"/>
</dbReference>
<dbReference type="EMBL" id="MCFD01000005">
    <property type="protein sequence ID" value="ORX70688.1"/>
    <property type="molecule type" value="Genomic_DNA"/>
</dbReference>
<dbReference type="OrthoDB" id="447842at2759"/>
<dbReference type="RefSeq" id="XP_040744267.1">
    <property type="nucleotide sequence ID" value="XM_040890289.1"/>
</dbReference>
<gene>
    <name evidence="3" type="ORF">DL89DRAFT_292311</name>
</gene>
<evidence type="ECO:0000259" key="2">
    <source>
        <dbReference type="PROSITE" id="PS51462"/>
    </source>
</evidence>
<dbReference type="AlphaFoldDB" id="A0A1Y1WBI9"/>
<evidence type="ECO:0000313" key="4">
    <source>
        <dbReference type="Proteomes" id="UP000193922"/>
    </source>
</evidence>
<dbReference type="Pfam" id="PF00293">
    <property type="entry name" value="NUDIX"/>
    <property type="match status" value="1"/>
</dbReference>
<accession>A0A1Y1WBI9</accession>
<dbReference type="FunFam" id="3.90.79.10:FF:000060">
    <property type="entry name" value="Nudix hydrolase 1"/>
    <property type="match status" value="1"/>
</dbReference>
<dbReference type="PANTHER" id="PTHR16099">
    <property type="entry name" value="8-OXO-DGTP DIPHOSPHATES NUDT15"/>
    <property type="match status" value="1"/>
</dbReference>
<dbReference type="GO" id="GO:0005829">
    <property type="term" value="C:cytosol"/>
    <property type="evidence" value="ECO:0007669"/>
    <property type="project" value="TreeGrafter"/>
</dbReference>
<evidence type="ECO:0000256" key="1">
    <source>
        <dbReference type="ARBA" id="ARBA00022801"/>
    </source>
</evidence>
<name>A0A1Y1WBI9_9FUNG</name>
<dbReference type="PROSITE" id="PS00893">
    <property type="entry name" value="NUDIX_BOX"/>
    <property type="match status" value="1"/>
</dbReference>
<keyword evidence="4" id="KW-1185">Reference proteome</keyword>
<protein>
    <recommendedName>
        <fullName evidence="2">Nudix hydrolase domain-containing protein</fullName>
    </recommendedName>
</protein>
<dbReference type="InterPro" id="IPR015797">
    <property type="entry name" value="NUDIX_hydrolase-like_dom_sf"/>
</dbReference>
<reference evidence="3 4" key="1">
    <citation type="submission" date="2016-07" db="EMBL/GenBank/DDBJ databases">
        <title>Pervasive Adenine N6-methylation of Active Genes in Fungi.</title>
        <authorList>
            <consortium name="DOE Joint Genome Institute"/>
            <person name="Mondo S.J."/>
            <person name="Dannebaum R.O."/>
            <person name="Kuo R.C."/>
            <person name="Labutti K."/>
            <person name="Haridas S."/>
            <person name="Kuo A."/>
            <person name="Salamov A."/>
            <person name="Ahrendt S.R."/>
            <person name="Lipzen A."/>
            <person name="Sullivan W."/>
            <person name="Andreopoulos W.B."/>
            <person name="Clum A."/>
            <person name="Lindquist E."/>
            <person name="Daum C."/>
            <person name="Ramamoorthy G.K."/>
            <person name="Gryganskyi A."/>
            <person name="Culley D."/>
            <person name="Magnuson J.K."/>
            <person name="James T.Y."/>
            <person name="O'Malley M.A."/>
            <person name="Stajich J.E."/>
            <person name="Spatafora J.W."/>
            <person name="Visel A."/>
            <person name="Grigoriev I.V."/>
        </authorList>
    </citation>
    <scope>NUCLEOTIDE SEQUENCE [LARGE SCALE GENOMIC DNA]</scope>
    <source>
        <strain evidence="3 4">ATCC 12442</strain>
    </source>
</reference>
<evidence type="ECO:0000313" key="3">
    <source>
        <dbReference type="EMBL" id="ORX70688.1"/>
    </source>
</evidence>
<dbReference type="STRING" id="61395.A0A1Y1WBI9"/>
<organism evidence="3 4">
    <name type="scientific">Linderina pennispora</name>
    <dbReference type="NCBI Taxonomy" id="61395"/>
    <lineage>
        <taxon>Eukaryota</taxon>
        <taxon>Fungi</taxon>
        <taxon>Fungi incertae sedis</taxon>
        <taxon>Zoopagomycota</taxon>
        <taxon>Kickxellomycotina</taxon>
        <taxon>Kickxellomycetes</taxon>
        <taxon>Kickxellales</taxon>
        <taxon>Kickxellaceae</taxon>
        <taxon>Linderina</taxon>
    </lineage>
</organism>
<dbReference type="GO" id="GO:0006203">
    <property type="term" value="P:dGTP catabolic process"/>
    <property type="evidence" value="ECO:0007669"/>
    <property type="project" value="TreeGrafter"/>
</dbReference>
<dbReference type="CDD" id="cd04678">
    <property type="entry name" value="NUDIX_MTH2_Nudt15"/>
    <property type="match status" value="1"/>
</dbReference>
<dbReference type="InterPro" id="IPR020084">
    <property type="entry name" value="NUDIX_hydrolase_CS"/>
</dbReference>
<dbReference type="GO" id="GO:0035539">
    <property type="term" value="F:8-oxo-7,8-dihydrodeoxyguanosine triphosphate pyrophosphatase activity"/>
    <property type="evidence" value="ECO:0007669"/>
    <property type="project" value="TreeGrafter"/>
</dbReference>
<dbReference type="PANTHER" id="PTHR16099:SF5">
    <property type="entry name" value="NUCLEOTIDE TRIPHOSPHATE DIPHOSPHATASE NUDT15"/>
    <property type="match status" value="1"/>
</dbReference>
<dbReference type="InterPro" id="IPR000086">
    <property type="entry name" value="NUDIX_hydrolase_dom"/>
</dbReference>
<dbReference type="Proteomes" id="UP000193922">
    <property type="component" value="Unassembled WGS sequence"/>
</dbReference>
<keyword evidence="1" id="KW-0378">Hydrolase</keyword>
<dbReference type="Gene3D" id="3.90.79.10">
    <property type="entry name" value="Nucleoside Triphosphate Pyrophosphohydrolase"/>
    <property type="match status" value="1"/>
</dbReference>
<sequence length="173" mass="19654">MATVRVGIGCFVIKRVNGKAYFLLGKRQGSHGSGCWGLPGGHLDMGEEWSTCAARETFEECGIQTDSIAYREATNDVFGPDLHYITLFHSCEVSKEYQGRPVRRMEPNKCLQWIWVSWQEFMSNRALLRDACTDNCFEAIDTPEVVNLEALFLPLQNLKKKLQFSSDPPSWLN</sequence>
<comment type="caution">
    <text evidence="3">The sequence shown here is derived from an EMBL/GenBank/DDBJ whole genome shotgun (WGS) entry which is preliminary data.</text>
</comment>